<dbReference type="AlphaFoldDB" id="A0A4Q2J0K4"/>
<name>A0A4Q2J0K4_9SPHN</name>
<protein>
    <submittedName>
        <fullName evidence="3">OmpH family outer membrane protein</fullName>
    </submittedName>
</protein>
<dbReference type="InterPro" id="IPR024930">
    <property type="entry name" value="Skp_dom_sf"/>
</dbReference>
<gene>
    <name evidence="3" type="ORF">EO081_06805</name>
</gene>
<dbReference type="SMART" id="SM00935">
    <property type="entry name" value="OmpH"/>
    <property type="match status" value="1"/>
</dbReference>
<dbReference type="OrthoDB" id="7427936at2"/>
<dbReference type="SUPFAM" id="SSF111384">
    <property type="entry name" value="OmpH-like"/>
    <property type="match status" value="1"/>
</dbReference>
<reference evidence="3 4" key="1">
    <citation type="submission" date="2019-01" db="EMBL/GenBank/DDBJ databases">
        <title>Sphingomonas mucosissima sp. nov. and Sphingomonas desiccabilis sp. nov., from biological soil crusts in the Colorado Plateau, USA.</title>
        <authorList>
            <person name="Zhu D."/>
        </authorList>
    </citation>
    <scope>NUCLEOTIDE SEQUENCE [LARGE SCALE GENOMIC DNA]</scope>
    <source>
        <strain evidence="3 4">CP1D</strain>
    </source>
</reference>
<dbReference type="RefSeq" id="WP_129341098.1">
    <property type="nucleotide sequence ID" value="NZ_JACIDD010000001.1"/>
</dbReference>
<organism evidence="3 4">
    <name type="scientific">Sphingomonas desiccabilis</name>
    <dbReference type="NCBI Taxonomy" id="429134"/>
    <lineage>
        <taxon>Bacteria</taxon>
        <taxon>Pseudomonadati</taxon>
        <taxon>Pseudomonadota</taxon>
        <taxon>Alphaproteobacteria</taxon>
        <taxon>Sphingomonadales</taxon>
        <taxon>Sphingomonadaceae</taxon>
        <taxon>Sphingomonas</taxon>
    </lineage>
</organism>
<dbReference type="Proteomes" id="UP000292347">
    <property type="component" value="Unassembled WGS sequence"/>
</dbReference>
<evidence type="ECO:0000256" key="2">
    <source>
        <dbReference type="SAM" id="SignalP"/>
    </source>
</evidence>
<evidence type="ECO:0000313" key="3">
    <source>
        <dbReference type="EMBL" id="RXZ35328.1"/>
    </source>
</evidence>
<proteinExistence type="predicted"/>
<dbReference type="Pfam" id="PF03938">
    <property type="entry name" value="OmpH"/>
    <property type="match status" value="1"/>
</dbReference>
<evidence type="ECO:0000256" key="1">
    <source>
        <dbReference type="SAM" id="MobiDB-lite"/>
    </source>
</evidence>
<dbReference type="EMBL" id="SDPT01000001">
    <property type="protein sequence ID" value="RXZ35328.1"/>
    <property type="molecule type" value="Genomic_DNA"/>
</dbReference>
<dbReference type="Gene3D" id="3.30.910.20">
    <property type="entry name" value="Skp domain"/>
    <property type="match status" value="1"/>
</dbReference>
<accession>A0A4Q2J0K4</accession>
<dbReference type="GO" id="GO:0051082">
    <property type="term" value="F:unfolded protein binding"/>
    <property type="evidence" value="ECO:0007669"/>
    <property type="project" value="InterPro"/>
</dbReference>
<dbReference type="InterPro" id="IPR005632">
    <property type="entry name" value="Chaperone_Skp"/>
</dbReference>
<feature type="chain" id="PRO_5035219605" evidence="2">
    <location>
        <begin position="27"/>
        <end position="219"/>
    </location>
</feature>
<keyword evidence="2" id="KW-0732">Signal</keyword>
<evidence type="ECO:0000313" key="4">
    <source>
        <dbReference type="Proteomes" id="UP000292347"/>
    </source>
</evidence>
<keyword evidence="4" id="KW-1185">Reference proteome</keyword>
<comment type="caution">
    <text evidence="3">The sequence shown here is derived from an EMBL/GenBank/DDBJ whole genome shotgun (WGS) entry which is preliminary data.</text>
</comment>
<sequence>MRSFSKAALAALVTVSATSVAAPAFAQVQGLGVVDLQEAVRRSNAFTTAMTQIQTTYKAQIDQANTRRTAIQNELKPQVDAFEAARRAPNANQQALQTQYQGIQQREQTAQQELGRILQPVQLAQAYVNEQIVRQLEPALDRVMTARRLSVILPPDATVKSLPAAQVTNDLIAELNRSVPSVQITPPAGWQPGGQQAAPAAAATAPAAQPATGTKPRGR</sequence>
<feature type="signal peptide" evidence="2">
    <location>
        <begin position="1"/>
        <end position="26"/>
    </location>
</feature>
<feature type="compositionally biased region" description="Low complexity" evidence="1">
    <location>
        <begin position="185"/>
        <end position="219"/>
    </location>
</feature>
<feature type="region of interest" description="Disordered" evidence="1">
    <location>
        <begin position="183"/>
        <end position="219"/>
    </location>
</feature>